<dbReference type="Proteomes" id="UP001153069">
    <property type="component" value="Unassembled WGS sequence"/>
</dbReference>
<dbReference type="SUPFAM" id="SSF54534">
    <property type="entry name" value="FKBP-like"/>
    <property type="match status" value="1"/>
</dbReference>
<dbReference type="GO" id="GO:0003755">
    <property type="term" value="F:peptidyl-prolyl cis-trans isomerase activity"/>
    <property type="evidence" value="ECO:0007669"/>
    <property type="project" value="UniProtKB-KW"/>
</dbReference>
<name>A0A9N8DFM0_9STRA</name>
<protein>
    <recommendedName>
        <fullName evidence="2 5">peptidylprolyl isomerase</fullName>
        <ecNumber evidence="2 5">5.2.1.8</ecNumber>
    </recommendedName>
</protein>
<organism evidence="8 9">
    <name type="scientific">Seminavis robusta</name>
    <dbReference type="NCBI Taxonomy" id="568900"/>
    <lineage>
        <taxon>Eukaryota</taxon>
        <taxon>Sar</taxon>
        <taxon>Stramenopiles</taxon>
        <taxon>Ochrophyta</taxon>
        <taxon>Bacillariophyta</taxon>
        <taxon>Bacillariophyceae</taxon>
        <taxon>Bacillariophycidae</taxon>
        <taxon>Naviculales</taxon>
        <taxon>Naviculaceae</taxon>
        <taxon>Seminavis</taxon>
    </lineage>
</organism>
<dbReference type="OrthoDB" id="1902587at2759"/>
<gene>
    <name evidence="8" type="ORF">SEMRO_69_G038490.1</name>
</gene>
<evidence type="ECO:0000256" key="5">
    <source>
        <dbReference type="PROSITE-ProRule" id="PRU00277"/>
    </source>
</evidence>
<evidence type="ECO:0000256" key="3">
    <source>
        <dbReference type="ARBA" id="ARBA00023110"/>
    </source>
</evidence>
<dbReference type="PANTHER" id="PTHR43811:SF19">
    <property type="entry name" value="39 KDA FK506-BINDING NUCLEAR PROTEIN"/>
    <property type="match status" value="1"/>
</dbReference>
<dbReference type="EMBL" id="CAICTM010000068">
    <property type="protein sequence ID" value="CAB9499801.1"/>
    <property type="molecule type" value="Genomic_DNA"/>
</dbReference>
<dbReference type="InterPro" id="IPR046357">
    <property type="entry name" value="PPIase_dom_sf"/>
</dbReference>
<dbReference type="Gene3D" id="3.10.50.40">
    <property type="match status" value="1"/>
</dbReference>
<dbReference type="EC" id="5.2.1.8" evidence="2 5"/>
<evidence type="ECO:0000256" key="1">
    <source>
        <dbReference type="ARBA" id="ARBA00000971"/>
    </source>
</evidence>
<keyword evidence="9" id="KW-1185">Reference proteome</keyword>
<evidence type="ECO:0000256" key="2">
    <source>
        <dbReference type="ARBA" id="ARBA00013194"/>
    </source>
</evidence>
<reference evidence="8" key="1">
    <citation type="submission" date="2020-06" db="EMBL/GenBank/DDBJ databases">
        <authorList>
            <consortium name="Plant Systems Biology data submission"/>
        </authorList>
    </citation>
    <scope>NUCLEOTIDE SEQUENCE</scope>
    <source>
        <strain evidence="8">D6</strain>
    </source>
</reference>
<evidence type="ECO:0000313" key="8">
    <source>
        <dbReference type="EMBL" id="CAB9499801.1"/>
    </source>
</evidence>
<dbReference type="PANTHER" id="PTHR43811">
    <property type="entry name" value="FKBP-TYPE PEPTIDYL-PROLYL CIS-TRANS ISOMERASE FKPA"/>
    <property type="match status" value="1"/>
</dbReference>
<feature type="chain" id="PRO_5040268834" description="peptidylprolyl isomerase" evidence="6">
    <location>
        <begin position="23"/>
        <end position="244"/>
    </location>
</feature>
<dbReference type="AlphaFoldDB" id="A0A9N8DFM0"/>
<dbReference type="Pfam" id="PF00254">
    <property type="entry name" value="FKBP_C"/>
    <property type="match status" value="1"/>
</dbReference>
<evidence type="ECO:0000256" key="6">
    <source>
        <dbReference type="SAM" id="SignalP"/>
    </source>
</evidence>
<feature type="signal peptide" evidence="6">
    <location>
        <begin position="1"/>
        <end position="22"/>
    </location>
</feature>
<dbReference type="InterPro" id="IPR001179">
    <property type="entry name" value="PPIase_FKBP_dom"/>
</dbReference>
<dbReference type="PROSITE" id="PS50059">
    <property type="entry name" value="FKBP_PPIASE"/>
    <property type="match status" value="1"/>
</dbReference>
<sequence length="244" mass="26989">MRCRASIFVCLSVAFFSQASFALQNHQPRPSHADNVKTQGIRRDQFCSYLVAASGASVVSCSPNRANAENDDGVTVYKNPSGLKYVEIKTGTGPSPEYGQLCAIEYTGYLKLPTEDKPQKFDSNDFLIKHGNGRIIAGLDEGIHTMKVGGKRRLIIPPKLGYVESGLGPIPELPWNRWSLNRLLGQMIEQRGGNLVFEVELKSAMDDEASQGYYEDASPTPEELERLRTKFQERADQLEGSDSA</sequence>
<evidence type="ECO:0000259" key="7">
    <source>
        <dbReference type="PROSITE" id="PS50059"/>
    </source>
</evidence>
<keyword evidence="6" id="KW-0732">Signal</keyword>
<proteinExistence type="predicted"/>
<keyword evidence="3 5" id="KW-0697">Rotamase</keyword>
<keyword evidence="4 5" id="KW-0413">Isomerase</keyword>
<evidence type="ECO:0000256" key="4">
    <source>
        <dbReference type="ARBA" id="ARBA00023235"/>
    </source>
</evidence>
<evidence type="ECO:0000313" key="9">
    <source>
        <dbReference type="Proteomes" id="UP001153069"/>
    </source>
</evidence>
<comment type="catalytic activity">
    <reaction evidence="1 5">
        <text>[protein]-peptidylproline (omega=180) = [protein]-peptidylproline (omega=0)</text>
        <dbReference type="Rhea" id="RHEA:16237"/>
        <dbReference type="Rhea" id="RHEA-COMP:10747"/>
        <dbReference type="Rhea" id="RHEA-COMP:10748"/>
        <dbReference type="ChEBI" id="CHEBI:83833"/>
        <dbReference type="ChEBI" id="CHEBI:83834"/>
        <dbReference type="EC" id="5.2.1.8"/>
    </reaction>
</comment>
<accession>A0A9N8DFM0</accession>
<feature type="domain" description="PPIase FKBP-type" evidence="7">
    <location>
        <begin position="99"/>
        <end position="205"/>
    </location>
</feature>
<comment type="caution">
    <text evidence="8">The sequence shown here is derived from an EMBL/GenBank/DDBJ whole genome shotgun (WGS) entry which is preliminary data.</text>
</comment>